<dbReference type="GO" id="GO:0008929">
    <property type="term" value="F:methylglyoxal synthase activity"/>
    <property type="evidence" value="ECO:0007669"/>
    <property type="project" value="InterPro"/>
</dbReference>
<dbReference type="GO" id="GO:0019242">
    <property type="term" value="P:methylglyoxal biosynthetic process"/>
    <property type="evidence" value="ECO:0007669"/>
    <property type="project" value="InterPro"/>
</dbReference>
<dbReference type="Pfam" id="PF19279">
    <property type="entry name" value="YegS_C"/>
    <property type="match status" value="1"/>
</dbReference>
<organism evidence="2 3">
    <name type="scientific">Sphaerisporangium rufum</name>
    <dbReference type="NCBI Taxonomy" id="1381558"/>
    <lineage>
        <taxon>Bacteria</taxon>
        <taxon>Bacillati</taxon>
        <taxon>Actinomycetota</taxon>
        <taxon>Actinomycetes</taxon>
        <taxon>Streptosporangiales</taxon>
        <taxon>Streptosporangiaceae</taxon>
        <taxon>Sphaerisporangium</taxon>
    </lineage>
</organism>
<dbReference type="EMBL" id="BOOU01000003">
    <property type="protein sequence ID" value="GII75223.1"/>
    <property type="molecule type" value="Genomic_DNA"/>
</dbReference>
<protein>
    <recommendedName>
        <fullName evidence="1">DAGKc domain-containing protein</fullName>
    </recommendedName>
</protein>
<dbReference type="AlphaFoldDB" id="A0A919UZ62"/>
<dbReference type="GO" id="GO:0016301">
    <property type="term" value="F:kinase activity"/>
    <property type="evidence" value="ECO:0007669"/>
    <property type="project" value="InterPro"/>
</dbReference>
<dbReference type="Proteomes" id="UP000655287">
    <property type="component" value="Unassembled WGS sequence"/>
</dbReference>
<accession>A0A919UZ62</accession>
<dbReference type="Pfam" id="PF00781">
    <property type="entry name" value="DAGK_cat"/>
    <property type="match status" value="1"/>
</dbReference>
<keyword evidence="3" id="KW-1185">Reference proteome</keyword>
<dbReference type="PROSITE" id="PS50146">
    <property type="entry name" value="DAGK"/>
    <property type="match status" value="1"/>
</dbReference>
<gene>
    <name evidence="2" type="ORF">Sru01_02050</name>
</gene>
<dbReference type="InterPro" id="IPR001206">
    <property type="entry name" value="Diacylglycerol_kinase_cat_dom"/>
</dbReference>
<feature type="domain" description="DAGKc" evidence="1">
    <location>
        <begin position="1"/>
        <end position="114"/>
    </location>
</feature>
<dbReference type="Gene3D" id="2.60.200.40">
    <property type="match status" value="1"/>
</dbReference>
<proteinExistence type="predicted"/>
<dbReference type="InterPro" id="IPR016064">
    <property type="entry name" value="NAD/diacylglycerol_kinase_sf"/>
</dbReference>
<dbReference type="SUPFAM" id="SSF111331">
    <property type="entry name" value="NAD kinase/diacylglycerol kinase-like"/>
    <property type="match status" value="1"/>
</dbReference>
<comment type="caution">
    <text evidence="2">The sequence shown here is derived from an EMBL/GenBank/DDBJ whole genome shotgun (WGS) entry which is preliminary data.</text>
</comment>
<dbReference type="InterPro" id="IPR004363">
    <property type="entry name" value="Methylgl_synth"/>
</dbReference>
<dbReference type="GO" id="GO:0005829">
    <property type="term" value="C:cytosol"/>
    <property type="evidence" value="ECO:0007669"/>
    <property type="project" value="TreeGrafter"/>
</dbReference>
<evidence type="ECO:0000313" key="3">
    <source>
        <dbReference type="Proteomes" id="UP000655287"/>
    </source>
</evidence>
<evidence type="ECO:0000259" key="1">
    <source>
        <dbReference type="PROSITE" id="PS50146"/>
    </source>
</evidence>
<name>A0A919UZ62_9ACTN</name>
<sequence>MDRHREAVAAELARHGWDEPLWFETTAEDPGVGMVKQALAEGADLVFSSGGDGTVRACAEGLLDTGVPLAVLPVGTGNLLVRNLSLPGTLAEAVAAGVEGDTRAIDAGVIDGRPFVVMAGIGLDAAMAESTSEGAKRRIGWLAYAGSIVKHLRDKPFDVTLRLDGRVTLRRRAMMVLVGNVGRLQGGLSLLPDARPDDGELDVLVLAPRRPSDWLRVVGHVLTRSRRYDRRVERYTAARVEVDVVPPVLHECDGDTIGHGSHMSIETRPGALLLRVPRGSES</sequence>
<dbReference type="PANTHER" id="PTHR30492">
    <property type="entry name" value="METHYLGLYOXAL SYNTHASE"/>
    <property type="match status" value="1"/>
</dbReference>
<dbReference type="Gene3D" id="3.40.50.10330">
    <property type="entry name" value="Probable inorganic polyphosphate/atp-NAD kinase, domain 1"/>
    <property type="match status" value="1"/>
</dbReference>
<reference evidence="2" key="1">
    <citation type="submission" date="2021-01" db="EMBL/GenBank/DDBJ databases">
        <title>Whole genome shotgun sequence of Sphaerisporangium rufum NBRC 109079.</title>
        <authorList>
            <person name="Komaki H."/>
            <person name="Tamura T."/>
        </authorList>
    </citation>
    <scope>NUCLEOTIDE SEQUENCE</scope>
    <source>
        <strain evidence="2">NBRC 109079</strain>
    </source>
</reference>
<dbReference type="PANTHER" id="PTHR30492:SF0">
    <property type="entry name" value="METHYLGLYOXAL SYNTHASE"/>
    <property type="match status" value="1"/>
</dbReference>
<evidence type="ECO:0000313" key="2">
    <source>
        <dbReference type="EMBL" id="GII75223.1"/>
    </source>
</evidence>
<dbReference type="InterPro" id="IPR017438">
    <property type="entry name" value="ATP-NAD_kinase_N"/>
</dbReference>
<dbReference type="InterPro" id="IPR045540">
    <property type="entry name" value="YegS/DAGK_C"/>
</dbReference>